<dbReference type="Gene3D" id="2.60.40.10">
    <property type="entry name" value="Immunoglobulins"/>
    <property type="match status" value="2"/>
</dbReference>
<dbReference type="SMART" id="SM00409">
    <property type="entry name" value="IG"/>
    <property type="match status" value="2"/>
</dbReference>
<accession>A0ABD0K3V0</accession>
<feature type="region of interest" description="Disordered" evidence="1">
    <location>
        <begin position="262"/>
        <end position="290"/>
    </location>
</feature>
<evidence type="ECO:0000259" key="2">
    <source>
        <dbReference type="PROSITE" id="PS50835"/>
    </source>
</evidence>
<dbReference type="InterPro" id="IPR003599">
    <property type="entry name" value="Ig_sub"/>
</dbReference>
<evidence type="ECO:0000313" key="3">
    <source>
        <dbReference type="EMBL" id="KAK7481628.1"/>
    </source>
</evidence>
<dbReference type="InterPro" id="IPR003598">
    <property type="entry name" value="Ig_sub2"/>
</dbReference>
<organism evidence="3 4">
    <name type="scientific">Batillaria attramentaria</name>
    <dbReference type="NCBI Taxonomy" id="370345"/>
    <lineage>
        <taxon>Eukaryota</taxon>
        <taxon>Metazoa</taxon>
        <taxon>Spiralia</taxon>
        <taxon>Lophotrochozoa</taxon>
        <taxon>Mollusca</taxon>
        <taxon>Gastropoda</taxon>
        <taxon>Caenogastropoda</taxon>
        <taxon>Sorbeoconcha</taxon>
        <taxon>Cerithioidea</taxon>
        <taxon>Batillariidae</taxon>
        <taxon>Batillaria</taxon>
    </lineage>
</organism>
<dbReference type="InterPro" id="IPR036179">
    <property type="entry name" value="Ig-like_dom_sf"/>
</dbReference>
<dbReference type="PANTHER" id="PTHR23279:SF36">
    <property type="entry name" value="DEFECTIVE PROBOSCIS EXTENSION RESPONSE 9, ISOFORM A"/>
    <property type="match status" value="1"/>
</dbReference>
<name>A0ABD0K3V0_9CAEN</name>
<feature type="domain" description="Ig-like" evidence="2">
    <location>
        <begin position="163"/>
        <end position="272"/>
    </location>
</feature>
<comment type="caution">
    <text evidence="3">The sequence shown here is derived from an EMBL/GenBank/DDBJ whole genome shotgun (WGS) entry which is preliminary data.</text>
</comment>
<evidence type="ECO:0000313" key="4">
    <source>
        <dbReference type="Proteomes" id="UP001519460"/>
    </source>
</evidence>
<dbReference type="EMBL" id="JACVVK020000259">
    <property type="protein sequence ID" value="KAK7481628.1"/>
    <property type="molecule type" value="Genomic_DNA"/>
</dbReference>
<dbReference type="InterPro" id="IPR007110">
    <property type="entry name" value="Ig-like_dom"/>
</dbReference>
<dbReference type="CDD" id="cd00096">
    <property type="entry name" value="Ig"/>
    <property type="match status" value="1"/>
</dbReference>
<dbReference type="SUPFAM" id="SSF48726">
    <property type="entry name" value="Immunoglobulin"/>
    <property type="match status" value="2"/>
</dbReference>
<evidence type="ECO:0000256" key="1">
    <source>
        <dbReference type="SAM" id="MobiDB-lite"/>
    </source>
</evidence>
<keyword evidence="4" id="KW-1185">Reference proteome</keyword>
<dbReference type="InterPro" id="IPR013106">
    <property type="entry name" value="Ig_V-set"/>
</dbReference>
<feature type="compositionally biased region" description="Polar residues" evidence="1">
    <location>
        <begin position="262"/>
        <end position="273"/>
    </location>
</feature>
<dbReference type="Pfam" id="PF00047">
    <property type="entry name" value="ig"/>
    <property type="match status" value="1"/>
</dbReference>
<gene>
    <name evidence="3" type="ORF">BaRGS_00027144</name>
</gene>
<dbReference type="PROSITE" id="PS50835">
    <property type="entry name" value="IG_LIKE"/>
    <property type="match status" value="2"/>
</dbReference>
<dbReference type="SMART" id="SM00408">
    <property type="entry name" value="IGc2"/>
    <property type="match status" value="2"/>
</dbReference>
<dbReference type="Proteomes" id="UP001519460">
    <property type="component" value="Unassembled WGS sequence"/>
</dbReference>
<dbReference type="InterPro" id="IPR013151">
    <property type="entry name" value="Immunoglobulin_dom"/>
</dbReference>
<dbReference type="InterPro" id="IPR013783">
    <property type="entry name" value="Ig-like_fold"/>
</dbReference>
<feature type="compositionally biased region" description="Basic and acidic residues" evidence="1">
    <location>
        <begin position="275"/>
        <end position="284"/>
    </location>
</feature>
<feature type="domain" description="Ig-like" evidence="2">
    <location>
        <begin position="57"/>
        <end position="151"/>
    </location>
</feature>
<proteinExistence type="predicted"/>
<dbReference type="Pfam" id="PF07686">
    <property type="entry name" value="V-set"/>
    <property type="match status" value="1"/>
</dbReference>
<dbReference type="AlphaFoldDB" id="A0ABD0K3V0"/>
<reference evidence="3 4" key="1">
    <citation type="journal article" date="2023" name="Sci. Data">
        <title>Genome assembly of the Korean intertidal mud-creeper Batillaria attramentaria.</title>
        <authorList>
            <person name="Patra A.K."/>
            <person name="Ho P.T."/>
            <person name="Jun S."/>
            <person name="Lee S.J."/>
            <person name="Kim Y."/>
            <person name="Won Y.J."/>
        </authorList>
    </citation>
    <scope>NUCLEOTIDE SEQUENCE [LARGE SCALE GENOMIC DNA]</scope>
    <source>
        <strain evidence="3">Wonlab-2016</strain>
    </source>
</reference>
<dbReference type="PANTHER" id="PTHR23279">
    <property type="entry name" value="DEFECTIVE PROBOSCIS EXTENSION RESPONSE DPR -RELATED"/>
    <property type="match status" value="1"/>
</dbReference>
<dbReference type="InterPro" id="IPR037448">
    <property type="entry name" value="Zig-8"/>
</dbReference>
<protein>
    <recommendedName>
        <fullName evidence="2">Ig-like domain-containing protein</fullName>
    </recommendedName>
</protein>
<sequence length="323" mass="35665">MSDAVSGVSEIPTRSLHHLGLVALPAQINGYYRPVERSKLTSPVVLSAARPLRYMLPTFLDTPVNITAYRGTDTELPCAVHNLESKMIVWKKLSQVHPIAIGEYVYDPDSSFEVKKRNLNWNLRINDVQMRHAGIYECQISTKEDFTRNVSLTVIDDGTQRRPGEAGIRLDGSEYVEKGSSIVLNCTATAIDYRPKGVDWFKDGSKIKSDMHVLISEASSNNVFYSTLEISRSTMDDAGTYVCRSSKFNVASTKVIVLNTGSSKSERNTNVSDPNDPRGPDKVKQRSGSRSCHTALAPSSVLLLYALLCWPLLRAAVGHLSGQ</sequence>